<dbReference type="SUPFAM" id="SSF103054">
    <property type="entry name" value="General secretion pathway protein M, EpsM"/>
    <property type="match status" value="1"/>
</dbReference>
<keyword evidence="9 10" id="KW-0472">Membrane</keyword>
<keyword evidence="4" id="KW-1003">Cell membrane</keyword>
<evidence type="ECO:0000256" key="9">
    <source>
        <dbReference type="ARBA" id="ARBA00023136"/>
    </source>
</evidence>
<evidence type="ECO:0000313" key="11">
    <source>
        <dbReference type="EMBL" id="TQD51134.1"/>
    </source>
</evidence>
<proteinExistence type="inferred from homology"/>
<dbReference type="OrthoDB" id="6006969at2"/>
<reference evidence="11 12" key="1">
    <citation type="submission" date="2019-06" db="EMBL/GenBank/DDBJ databases">
        <title>Lysobacter alkalisoli sp. nov. isolated from saline soil.</title>
        <authorList>
            <person name="Sun J.-Q."/>
            <person name="Xu L."/>
        </authorList>
    </citation>
    <scope>NUCLEOTIDE SEQUENCE [LARGE SCALE GENOMIC DNA]</scope>
    <source>
        <strain evidence="11 12">JCM 31130</strain>
    </source>
</reference>
<dbReference type="EMBL" id="VICE01000017">
    <property type="protein sequence ID" value="TQD51134.1"/>
    <property type="molecule type" value="Genomic_DNA"/>
</dbReference>
<evidence type="ECO:0000256" key="5">
    <source>
        <dbReference type="ARBA" id="ARBA00022519"/>
    </source>
</evidence>
<evidence type="ECO:0000256" key="10">
    <source>
        <dbReference type="SAM" id="Phobius"/>
    </source>
</evidence>
<evidence type="ECO:0000256" key="7">
    <source>
        <dbReference type="ARBA" id="ARBA00022927"/>
    </source>
</evidence>
<dbReference type="GO" id="GO:0005886">
    <property type="term" value="C:plasma membrane"/>
    <property type="evidence" value="ECO:0007669"/>
    <property type="project" value="UniProtKB-SubCell"/>
</dbReference>
<organism evidence="11 12">
    <name type="scientific">Marilutibacter aestuarii</name>
    <dbReference type="NCBI Taxonomy" id="1706195"/>
    <lineage>
        <taxon>Bacteria</taxon>
        <taxon>Pseudomonadati</taxon>
        <taxon>Pseudomonadota</taxon>
        <taxon>Gammaproteobacteria</taxon>
        <taxon>Lysobacterales</taxon>
        <taxon>Lysobacteraceae</taxon>
        <taxon>Marilutibacter</taxon>
    </lineage>
</organism>
<dbReference type="RefSeq" id="WP_141517202.1">
    <property type="nucleotide sequence ID" value="NZ_VICE01000017.1"/>
</dbReference>
<sequence length="165" mass="18278">MNPIPSLRRWWAARDRREQWLVGTMCLMLATFAYAYGVLLPLNALGREASARYDRAAADVLRVREQAGALRAMRQSASTRPLDLATVRETLGDAGLADATHRLDGDEVEIELQDVEAAALFAWLERLRLAHSAAPTTLHVERRPAGVTARLRLPLQSVDPRAGAR</sequence>
<keyword evidence="12" id="KW-1185">Reference proteome</keyword>
<dbReference type="Pfam" id="PF04612">
    <property type="entry name" value="T2SSM"/>
    <property type="match status" value="1"/>
</dbReference>
<evidence type="ECO:0000256" key="6">
    <source>
        <dbReference type="ARBA" id="ARBA00022692"/>
    </source>
</evidence>
<dbReference type="InterPro" id="IPR007690">
    <property type="entry name" value="T2SS_GspM"/>
</dbReference>
<feature type="transmembrane region" description="Helical" evidence="10">
    <location>
        <begin position="20"/>
        <end position="45"/>
    </location>
</feature>
<gene>
    <name evidence="11" type="ORF">FKV25_02410</name>
</gene>
<evidence type="ECO:0000256" key="3">
    <source>
        <dbReference type="ARBA" id="ARBA00022448"/>
    </source>
</evidence>
<evidence type="ECO:0000256" key="2">
    <source>
        <dbReference type="ARBA" id="ARBA00010637"/>
    </source>
</evidence>
<dbReference type="Proteomes" id="UP000318212">
    <property type="component" value="Unassembled WGS sequence"/>
</dbReference>
<keyword evidence="6 10" id="KW-0812">Transmembrane</keyword>
<evidence type="ECO:0000313" key="12">
    <source>
        <dbReference type="Proteomes" id="UP000318212"/>
    </source>
</evidence>
<keyword evidence="3" id="KW-0813">Transport</keyword>
<name>A0A508ARN9_9GAMM</name>
<evidence type="ECO:0000256" key="4">
    <source>
        <dbReference type="ARBA" id="ARBA00022475"/>
    </source>
</evidence>
<accession>A0A508ARN9</accession>
<comment type="caution">
    <text evidence="11">The sequence shown here is derived from an EMBL/GenBank/DDBJ whole genome shotgun (WGS) entry which is preliminary data.</text>
</comment>
<keyword evidence="8 10" id="KW-1133">Transmembrane helix</keyword>
<keyword evidence="7" id="KW-0653">Protein transport</keyword>
<comment type="similarity">
    <text evidence="2">Belongs to the GSP M family.</text>
</comment>
<protein>
    <submittedName>
        <fullName evidence="11">Type II secretion system protein M</fullName>
    </submittedName>
</protein>
<evidence type="ECO:0000256" key="1">
    <source>
        <dbReference type="ARBA" id="ARBA00004377"/>
    </source>
</evidence>
<dbReference type="Gene3D" id="3.30.1360.100">
    <property type="entry name" value="General secretion pathway protein M, EpsM"/>
    <property type="match status" value="1"/>
</dbReference>
<evidence type="ECO:0000256" key="8">
    <source>
        <dbReference type="ARBA" id="ARBA00022989"/>
    </source>
</evidence>
<keyword evidence="5" id="KW-0997">Cell inner membrane</keyword>
<dbReference type="AlphaFoldDB" id="A0A508ARN9"/>
<dbReference type="GO" id="GO:0015627">
    <property type="term" value="C:type II protein secretion system complex"/>
    <property type="evidence" value="ECO:0007669"/>
    <property type="project" value="InterPro"/>
</dbReference>
<comment type="subcellular location">
    <subcellularLocation>
        <location evidence="1">Cell inner membrane</location>
        <topology evidence="1">Single-pass membrane protein</topology>
    </subcellularLocation>
</comment>
<dbReference type="InterPro" id="IPR023229">
    <property type="entry name" value="T2SS_M_periplasmic_sf"/>
</dbReference>
<dbReference type="GO" id="GO:0015628">
    <property type="term" value="P:protein secretion by the type II secretion system"/>
    <property type="evidence" value="ECO:0007669"/>
    <property type="project" value="InterPro"/>
</dbReference>